<dbReference type="KEGG" id="tvr:TVD_03395"/>
<organism evidence="1 2">
    <name type="scientific">Thioalkalivibrio versutus</name>
    <dbReference type="NCBI Taxonomy" id="106634"/>
    <lineage>
        <taxon>Bacteria</taxon>
        <taxon>Pseudomonadati</taxon>
        <taxon>Pseudomonadota</taxon>
        <taxon>Gammaproteobacteria</taxon>
        <taxon>Chromatiales</taxon>
        <taxon>Ectothiorhodospiraceae</taxon>
        <taxon>Thioalkalivibrio</taxon>
    </lineage>
</organism>
<dbReference type="Proteomes" id="UP000064201">
    <property type="component" value="Chromosome"/>
</dbReference>
<reference evidence="1 2" key="1">
    <citation type="submission" date="2015-04" db="EMBL/GenBank/DDBJ databases">
        <title>Complete Sequence for the Genome of the Thioalkalivibrio versutus D301.</title>
        <authorList>
            <person name="Mu T."/>
            <person name="Zhou J."/>
            <person name="Xu X."/>
        </authorList>
    </citation>
    <scope>NUCLEOTIDE SEQUENCE [LARGE SCALE GENOMIC DNA]</scope>
    <source>
        <strain evidence="1 2">D301</strain>
    </source>
</reference>
<dbReference type="InterPro" id="IPR027396">
    <property type="entry name" value="DsrEFH-like"/>
</dbReference>
<gene>
    <name evidence="1" type="ORF">TVD_03395</name>
</gene>
<dbReference type="OrthoDB" id="9812053at2"/>
<protein>
    <submittedName>
        <fullName evidence="1">Sulfur reduction protein DsrE</fullName>
    </submittedName>
</protein>
<sequence>MRFIVAVTAGTDDPTRATLGMIAANVAKQQGHDVTVWLQGEAVNIANRNVYDKIVGHNMPAMKDIVDSLVSEGVPFWACEACAKGRDVGEHNFLPNAEMAGMGQYVQAVADFDRSMSF</sequence>
<keyword evidence="2" id="KW-1185">Reference proteome</keyword>
<evidence type="ECO:0000313" key="1">
    <source>
        <dbReference type="EMBL" id="AKJ94471.1"/>
    </source>
</evidence>
<evidence type="ECO:0000313" key="2">
    <source>
        <dbReference type="Proteomes" id="UP000064201"/>
    </source>
</evidence>
<dbReference type="Pfam" id="PF02635">
    <property type="entry name" value="DsrE"/>
    <property type="match status" value="1"/>
</dbReference>
<name>A0A0G3G6I1_9GAMM</name>
<dbReference type="Gene3D" id="3.40.1260.10">
    <property type="entry name" value="DsrEFH-like"/>
    <property type="match status" value="1"/>
</dbReference>
<dbReference type="AlphaFoldDB" id="A0A0G3G6I1"/>
<dbReference type="EMBL" id="CP011367">
    <property type="protein sequence ID" value="AKJ94471.1"/>
    <property type="molecule type" value="Genomic_DNA"/>
</dbReference>
<dbReference type="STRING" id="106634.TVD_03395"/>
<accession>A0A0G3G6I1</accession>
<dbReference type="PATRIC" id="fig|106634.4.peg.691"/>
<proteinExistence type="predicted"/>
<dbReference type="SUPFAM" id="SSF75169">
    <property type="entry name" value="DsrEFH-like"/>
    <property type="match status" value="1"/>
</dbReference>
<dbReference type="RefSeq" id="WP_018167932.1">
    <property type="nucleotide sequence ID" value="NZ_CP011367.1"/>
</dbReference>
<dbReference type="InterPro" id="IPR003787">
    <property type="entry name" value="Sulphur_relay_DsrE/F-like"/>
</dbReference>